<comment type="caution">
    <text evidence="2">The sequence shown here is derived from an EMBL/GenBank/DDBJ whole genome shotgun (WGS) entry which is preliminary data.</text>
</comment>
<organism evidence="2 3">
    <name type="scientific">Photobacterium angustum</name>
    <dbReference type="NCBI Taxonomy" id="661"/>
    <lineage>
        <taxon>Bacteria</taxon>
        <taxon>Pseudomonadati</taxon>
        <taxon>Pseudomonadota</taxon>
        <taxon>Gammaproteobacteria</taxon>
        <taxon>Vibrionales</taxon>
        <taxon>Vibrionaceae</taxon>
        <taxon>Photobacterium</taxon>
    </lineage>
</organism>
<dbReference type="Pfam" id="PF08808">
    <property type="entry name" value="RES"/>
    <property type="match status" value="1"/>
</dbReference>
<name>A0ABX5H134_PHOAN</name>
<dbReference type="RefSeq" id="WP_045152881.1">
    <property type="nucleotide sequence ID" value="NZ_JZSW01000007.1"/>
</dbReference>
<reference evidence="2 3" key="1">
    <citation type="submission" date="2018-01" db="EMBL/GenBank/DDBJ databases">
        <title>Whole genome sequencing of Histamine producing bacteria.</title>
        <authorList>
            <person name="Butler K."/>
        </authorList>
    </citation>
    <scope>NUCLEOTIDE SEQUENCE [LARGE SCALE GENOMIC DNA]</scope>
    <source>
        <strain evidence="2 3">A6-1</strain>
    </source>
</reference>
<dbReference type="SMART" id="SM00953">
    <property type="entry name" value="RES"/>
    <property type="match status" value="1"/>
</dbReference>
<dbReference type="InterPro" id="IPR014914">
    <property type="entry name" value="RES_dom"/>
</dbReference>
<protein>
    <recommendedName>
        <fullName evidence="1">RES domain-containing protein</fullName>
    </recommendedName>
</protein>
<dbReference type="EMBL" id="PYOU01000014">
    <property type="protein sequence ID" value="PSX07049.1"/>
    <property type="molecule type" value="Genomic_DNA"/>
</dbReference>
<sequence>MRKKLLKQFLYRYEGAVFRGHDPRWSFSPESGEGARRNGGRFNPKGIPALYTSLSQSGAWVESQQAFKYKAQPLTICQYDVDCNNILDLTDLSVLDGLSISPESLNCPWLDISTKNETPPSWTLAKTLIDLGVNGVVVRSYASAATIEMKNLVFWSWSKSPPTMVKVIDDFDRLPKSYYD</sequence>
<keyword evidence="3" id="KW-1185">Reference proteome</keyword>
<dbReference type="Proteomes" id="UP000240989">
    <property type="component" value="Unassembled WGS sequence"/>
</dbReference>
<gene>
    <name evidence="2" type="ORF">C0W27_15890</name>
</gene>
<evidence type="ECO:0000259" key="1">
    <source>
        <dbReference type="SMART" id="SM00953"/>
    </source>
</evidence>
<evidence type="ECO:0000313" key="2">
    <source>
        <dbReference type="EMBL" id="PSX07049.1"/>
    </source>
</evidence>
<feature type="domain" description="RES" evidence="1">
    <location>
        <begin position="29"/>
        <end position="168"/>
    </location>
</feature>
<accession>A0ABX5H134</accession>
<proteinExistence type="predicted"/>
<evidence type="ECO:0000313" key="3">
    <source>
        <dbReference type="Proteomes" id="UP000240989"/>
    </source>
</evidence>